<comment type="caution">
    <text evidence="2">The sequence shown here is derived from an EMBL/GenBank/DDBJ whole genome shotgun (WGS) entry which is preliminary data.</text>
</comment>
<protein>
    <submittedName>
        <fullName evidence="2">Uncharacterized protein</fullName>
    </submittedName>
</protein>
<name>A0A409XA03_9AGAR</name>
<accession>A0A409XA03</accession>
<dbReference type="EMBL" id="NHYE01003812">
    <property type="protein sequence ID" value="PPQ87609.1"/>
    <property type="molecule type" value="Genomic_DNA"/>
</dbReference>
<keyword evidence="3" id="KW-1185">Reference proteome</keyword>
<organism evidence="2 3">
    <name type="scientific">Gymnopilus dilepis</name>
    <dbReference type="NCBI Taxonomy" id="231916"/>
    <lineage>
        <taxon>Eukaryota</taxon>
        <taxon>Fungi</taxon>
        <taxon>Dikarya</taxon>
        <taxon>Basidiomycota</taxon>
        <taxon>Agaricomycotina</taxon>
        <taxon>Agaricomycetes</taxon>
        <taxon>Agaricomycetidae</taxon>
        <taxon>Agaricales</taxon>
        <taxon>Agaricineae</taxon>
        <taxon>Hymenogastraceae</taxon>
        <taxon>Gymnopilus</taxon>
    </lineage>
</organism>
<evidence type="ECO:0000313" key="3">
    <source>
        <dbReference type="Proteomes" id="UP000284706"/>
    </source>
</evidence>
<dbReference type="InParanoid" id="A0A409XA03"/>
<dbReference type="Proteomes" id="UP000284706">
    <property type="component" value="Unassembled WGS sequence"/>
</dbReference>
<evidence type="ECO:0000256" key="1">
    <source>
        <dbReference type="SAM" id="MobiDB-lite"/>
    </source>
</evidence>
<evidence type="ECO:0000313" key="2">
    <source>
        <dbReference type="EMBL" id="PPQ87609.1"/>
    </source>
</evidence>
<dbReference type="AlphaFoldDB" id="A0A409XA03"/>
<feature type="region of interest" description="Disordered" evidence="1">
    <location>
        <begin position="67"/>
        <end position="95"/>
    </location>
</feature>
<sequence length="200" mass="22897">MTASPFVPPSYIYSPQHRDRHVLRGSSTWQSYESPTTSDKIGFATHFWHFQVPNFKLKSKRVALNPLDRPPSPVSRLPIKGKRKKSVGLGQDMPHTPPLRRTLDINVRDVLHVRCALNTSLFDDYISVTCLIQHLAQPLHLIQQHIPLLDHRLVLRRLQGRAGRLDDPVHFVDARVEPAGGDEFGEFAGLEHKDRKWERG</sequence>
<proteinExistence type="predicted"/>
<gene>
    <name evidence="2" type="ORF">CVT26_007388</name>
</gene>
<reference evidence="2 3" key="1">
    <citation type="journal article" date="2018" name="Evol. Lett.">
        <title>Horizontal gene cluster transfer increased hallucinogenic mushroom diversity.</title>
        <authorList>
            <person name="Reynolds H.T."/>
            <person name="Vijayakumar V."/>
            <person name="Gluck-Thaler E."/>
            <person name="Korotkin H.B."/>
            <person name="Matheny P.B."/>
            <person name="Slot J.C."/>
        </authorList>
    </citation>
    <scope>NUCLEOTIDE SEQUENCE [LARGE SCALE GENOMIC DNA]</scope>
    <source>
        <strain evidence="2 3">SRW20</strain>
    </source>
</reference>